<evidence type="ECO:0000313" key="3">
    <source>
        <dbReference type="EMBL" id="QPC82364.1"/>
    </source>
</evidence>
<feature type="domain" description="SH3b" evidence="2">
    <location>
        <begin position="317"/>
        <end position="382"/>
    </location>
</feature>
<name>A0A7S8IEE6_9CHLR</name>
<dbReference type="Gene3D" id="2.30.30.40">
    <property type="entry name" value="SH3 Domains"/>
    <property type="match status" value="2"/>
</dbReference>
<dbReference type="KEGG" id="pmet:G4Y79_22205"/>
<gene>
    <name evidence="3" type="ORF">G4Y79_22205</name>
</gene>
<dbReference type="AlphaFoldDB" id="A0A7S8IEE6"/>
<dbReference type="RefSeq" id="WP_195170433.1">
    <property type="nucleotide sequence ID" value="NZ_CP062983.1"/>
</dbReference>
<reference evidence="3 4" key="1">
    <citation type="submission" date="2020-02" db="EMBL/GenBank/DDBJ databases">
        <authorList>
            <person name="Zheng R.K."/>
            <person name="Sun C.M."/>
        </authorList>
    </citation>
    <scope>NUCLEOTIDE SEQUENCE [LARGE SCALE GENOMIC DNA]</scope>
    <source>
        <strain evidence="4">rifampicinis</strain>
    </source>
</reference>
<proteinExistence type="predicted"/>
<dbReference type="InterPro" id="IPR003646">
    <property type="entry name" value="SH3-like_bac-type"/>
</dbReference>
<protein>
    <submittedName>
        <fullName evidence="3">SH3 domain-containing protein</fullName>
    </submittedName>
</protein>
<feature type="signal peptide" evidence="1">
    <location>
        <begin position="1"/>
        <end position="26"/>
    </location>
</feature>
<dbReference type="Pfam" id="PF08239">
    <property type="entry name" value="SH3_3"/>
    <property type="match status" value="2"/>
</dbReference>
<dbReference type="PROSITE" id="PS51257">
    <property type="entry name" value="PROKAR_LIPOPROTEIN"/>
    <property type="match status" value="1"/>
</dbReference>
<keyword evidence="4" id="KW-1185">Reference proteome</keyword>
<organism evidence="3 4">
    <name type="scientific">Phototrophicus methaneseepsis</name>
    <dbReference type="NCBI Taxonomy" id="2710758"/>
    <lineage>
        <taxon>Bacteria</taxon>
        <taxon>Bacillati</taxon>
        <taxon>Chloroflexota</taxon>
        <taxon>Candidatus Thermofontia</taxon>
        <taxon>Phototrophicales</taxon>
        <taxon>Phototrophicaceae</taxon>
        <taxon>Phototrophicus</taxon>
    </lineage>
</organism>
<dbReference type="Proteomes" id="UP000594468">
    <property type="component" value="Chromosome"/>
</dbReference>
<dbReference type="EMBL" id="CP062983">
    <property type="protein sequence ID" value="QPC82364.1"/>
    <property type="molecule type" value="Genomic_DNA"/>
</dbReference>
<evidence type="ECO:0000259" key="2">
    <source>
        <dbReference type="PROSITE" id="PS51781"/>
    </source>
</evidence>
<keyword evidence="1" id="KW-0732">Signal</keyword>
<evidence type="ECO:0000313" key="4">
    <source>
        <dbReference type="Proteomes" id="UP000594468"/>
    </source>
</evidence>
<dbReference type="SMART" id="SM00287">
    <property type="entry name" value="SH3b"/>
    <property type="match status" value="2"/>
</dbReference>
<sequence length="506" mass="53983">MTWSDRKAVYGVVGLMLLLSACAPRATGVAPIDSLAQQPTATRNVIYVTPTQQPTSIPTAVPITPSLTPTMTPIPSSTPNVAALSAQCTVTLEQLYTAAGEDCLGQPSGYLCNGGLAPEVEPQQITASIALPGSLVSASDIAWVRGQPLLENGSGGMMWLHLEENIHMNGLILGDVEVRDVTDQNLNLPQWQSFTVKTTQHTASHCSTLPLSSFIVQGEYGVASRLVINGVSTDLNGTLVVQTENDVTHFIMIEGQARFIVFGQAQIAFAGQQLDVRYNDAEFASPAEVPSPAVPLETSRIANIPVTALDRPVLLPQPGYLRTAANVNMRTEPDANARLLYQIPAGEVVSILGQNPERDWYHVRLGNGETGWMYAELLEGQPGFVEVVYQATPQPPQRSGTLGTTGVVAVNFGSNLRAAPDASFTALTTLPLGTEVELIARSPYSPWVKVRSALGEGWVALFTLETRAAISFLPIEYDVPLPARATATPNYSYGGGHAYPDPLGGQ</sequence>
<evidence type="ECO:0000256" key="1">
    <source>
        <dbReference type="SAM" id="SignalP"/>
    </source>
</evidence>
<dbReference type="PROSITE" id="PS51781">
    <property type="entry name" value="SH3B"/>
    <property type="match status" value="1"/>
</dbReference>
<accession>A0A7S8IEE6</accession>
<feature type="chain" id="PRO_5032844081" evidence="1">
    <location>
        <begin position="27"/>
        <end position="506"/>
    </location>
</feature>